<dbReference type="InterPro" id="IPR011993">
    <property type="entry name" value="PH-like_dom_sf"/>
</dbReference>
<feature type="region of interest" description="Disordered" evidence="6">
    <location>
        <begin position="653"/>
        <end position="754"/>
    </location>
</feature>
<feature type="compositionally biased region" description="Polar residues" evidence="6">
    <location>
        <begin position="736"/>
        <end position="754"/>
    </location>
</feature>
<accession>A0A1D2VR25</accession>
<dbReference type="GeneID" id="30966065"/>
<keyword evidence="10" id="KW-1185">Reference proteome</keyword>
<feature type="compositionally biased region" description="Polar residues" evidence="6">
    <location>
        <begin position="663"/>
        <end position="679"/>
    </location>
</feature>
<dbReference type="PANTHER" id="PTHR23319">
    <property type="entry name" value="GRAM DOMAIN CONTAINING 1B, ISOFORM E"/>
    <property type="match status" value="1"/>
</dbReference>
<dbReference type="InterPro" id="IPR031968">
    <property type="entry name" value="VASt"/>
</dbReference>
<dbReference type="Pfam" id="PF02893">
    <property type="entry name" value="GRAM"/>
    <property type="match status" value="1"/>
</dbReference>
<evidence type="ECO:0000256" key="1">
    <source>
        <dbReference type="ARBA" id="ARBA00004167"/>
    </source>
</evidence>
<dbReference type="SMART" id="SM00568">
    <property type="entry name" value="GRAM"/>
    <property type="match status" value="1"/>
</dbReference>
<feature type="region of interest" description="Disordered" evidence="6">
    <location>
        <begin position="916"/>
        <end position="955"/>
    </location>
</feature>
<feature type="compositionally biased region" description="Polar residues" evidence="6">
    <location>
        <begin position="707"/>
        <end position="726"/>
    </location>
</feature>
<dbReference type="PANTHER" id="PTHR23319:SF36">
    <property type="entry name" value="MEMBRANE-ANCHORED LIPID-BINDING PROTEIN LAM4-RELATED"/>
    <property type="match status" value="1"/>
</dbReference>
<dbReference type="GO" id="GO:0140268">
    <property type="term" value="C:endoplasmic reticulum-plasma membrane contact site"/>
    <property type="evidence" value="ECO:0007669"/>
    <property type="project" value="TreeGrafter"/>
</dbReference>
<sequence>MKDKSDSRPTIFQHLDSLLSSKSSKVSQSQIENEAQEILNNTLTSTTTHSSSVYDDNVNEPANYENLLSRSISLSTNQNPDALSLPASKIQFNALKKSNISTLGNGNLSLAVFDTFNDDANASYSRNVSNSFANINSISGSPMQNDGFNPHHSSLIQDNNNSASLNNNEHLNIHPMSQKNLDYNADKTNSEFSQNNKVPAAVVFNDSNQLSNYPIVGQPIDFENNRNPNIFINNRTDNNNNNNNNNNNMSNNINNYNNGFINTLNTHSTTSAPSKSKLYISSPQLSDYELSNVSNPILKNALSNQNLNSSNLNNAFNNPGFANENAANPIPNNDNSNIIIDNNDAKNTLLNNNSNINNFNGNLDTNGDANLVANPVELNNKLSSIPSPNDDYISQTLDILKTNQNNQNNQNNFISSPISEIRFIDSLSPKRSYQRPMSPSMSRVGSVRESKLSNYSNRRRTLSVNSRDERNFNLNTIDANLNFPNEKDENNNITTNIISSNNPPTNNIINDNFSLENVPYANEKKNNEFHQTFKKLPPNERLLEDYVCALSKEIIIQGKMYISERHISFNSNLFGFVTNLSIPFSEILQIEKKSTALLFPNGMVITTLHARYIFASFLQRDGAFDFITSVWNQVLKKNPNRVSFQNQEYSDMGEISGDEENQGSDNNNLARINSDSNINDEFIDGNGYESEISSDEDMITDDDEENNNQSLNKASNSDSLNSTSFNGLPLVGPLTHQPTTNRYTKQNGDTQITNTEFNAPVGTIYSLLFGDDTTYLKNILVKGKNFEFSPIPAMSKNPETNSKERKYNYIKPLGGAIGPKQTRCNITETVEKFEPDNLIQVLQATQSPDVPNGSVFTVKTRFYLNWAPNNKTNMLVITFIEWTGKSWIKGAIEKGTIDGQNSSIGLLVDEINSILSSSSSSGGGKSGDKKRKNKRGRARTEKIEPVVEALPPPPPSKESPYALLLRSLAEIIEGIPLPIPDFIKVPLFAVIMIIGFLYWVFKSKKATGFDSFNNLNQITIFRNIDGLDYTIIPPASKMSSNNQLYFESLVELWEWIDDRLEFTGDPNDGLLQHKTDTWKKQYIMMNRDKLSNAQKEAILIAGKKEKLNQLSKKYTKQEIQEYIKLTELRLDLIRTQMNLI</sequence>
<feature type="compositionally biased region" description="Acidic residues" evidence="6">
    <location>
        <begin position="692"/>
        <end position="706"/>
    </location>
</feature>
<dbReference type="PROSITE" id="PS51778">
    <property type="entry name" value="VAST"/>
    <property type="match status" value="1"/>
</dbReference>
<evidence type="ECO:0000256" key="7">
    <source>
        <dbReference type="SAM" id="Phobius"/>
    </source>
</evidence>
<dbReference type="GO" id="GO:0032934">
    <property type="term" value="F:sterol binding"/>
    <property type="evidence" value="ECO:0007669"/>
    <property type="project" value="TreeGrafter"/>
</dbReference>
<dbReference type="OrthoDB" id="2162691at2759"/>
<comment type="subcellular location">
    <subcellularLocation>
        <location evidence="1">Membrane</location>
        <topology evidence="1">Single-pass membrane protein</topology>
    </subcellularLocation>
</comment>
<evidence type="ECO:0000256" key="5">
    <source>
        <dbReference type="ARBA" id="ARBA00023136"/>
    </source>
</evidence>
<dbReference type="Pfam" id="PF16016">
    <property type="entry name" value="VASt"/>
    <property type="match status" value="1"/>
</dbReference>
<gene>
    <name evidence="9" type="ORF">ASCRUDRAFT_73763</name>
</gene>
<evidence type="ECO:0000313" key="9">
    <source>
        <dbReference type="EMBL" id="ODV64050.1"/>
    </source>
</evidence>
<dbReference type="EMBL" id="KV454475">
    <property type="protein sequence ID" value="ODV64050.1"/>
    <property type="molecule type" value="Genomic_DNA"/>
</dbReference>
<feature type="compositionally biased region" description="Basic residues" evidence="6">
    <location>
        <begin position="928"/>
        <end position="937"/>
    </location>
</feature>
<dbReference type="InterPro" id="IPR004182">
    <property type="entry name" value="GRAM"/>
</dbReference>
<dbReference type="STRING" id="1344418.A0A1D2VR25"/>
<evidence type="ECO:0000256" key="2">
    <source>
        <dbReference type="ARBA" id="ARBA00006582"/>
    </source>
</evidence>
<feature type="region of interest" description="Disordered" evidence="6">
    <location>
        <begin position="430"/>
        <end position="461"/>
    </location>
</feature>
<keyword evidence="4 7" id="KW-1133">Transmembrane helix</keyword>
<dbReference type="AlphaFoldDB" id="A0A1D2VR25"/>
<name>A0A1D2VR25_9ASCO</name>
<keyword evidence="5 7" id="KW-0472">Membrane</keyword>
<dbReference type="GO" id="GO:0005886">
    <property type="term" value="C:plasma membrane"/>
    <property type="evidence" value="ECO:0007669"/>
    <property type="project" value="TreeGrafter"/>
</dbReference>
<evidence type="ECO:0000313" key="10">
    <source>
        <dbReference type="Proteomes" id="UP000095038"/>
    </source>
</evidence>
<dbReference type="GO" id="GO:0005739">
    <property type="term" value="C:mitochondrion"/>
    <property type="evidence" value="ECO:0007669"/>
    <property type="project" value="TreeGrafter"/>
</dbReference>
<evidence type="ECO:0000256" key="6">
    <source>
        <dbReference type="SAM" id="MobiDB-lite"/>
    </source>
</evidence>
<dbReference type="GO" id="GO:0005789">
    <property type="term" value="C:endoplasmic reticulum membrane"/>
    <property type="evidence" value="ECO:0007669"/>
    <property type="project" value="TreeGrafter"/>
</dbReference>
<dbReference type="RefSeq" id="XP_020050357.1">
    <property type="nucleotide sequence ID" value="XM_020192429.1"/>
</dbReference>
<feature type="compositionally biased region" description="Polar residues" evidence="6">
    <location>
        <begin position="430"/>
        <end position="443"/>
    </location>
</feature>
<dbReference type="Proteomes" id="UP000095038">
    <property type="component" value="Unassembled WGS sequence"/>
</dbReference>
<keyword evidence="3 7" id="KW-0812">Transmembrane</keyword>
<feature type="transmembrane region" description="Helical" evidence="7">
    <location>
        <begin position="982"/>
        <end position="1001"/>
    </location>
</feature>
<dbReference type="GO" id="GO:0032541">
    <property type="term" value="C:cortical endoplasmic reticulum"/>
    <property type="evidence" value="ECO:0007669"/>
    <property type="project" value="TreeGrafter"/>
</dbReference>
<organism evidence="9 10">
    <name type="scientific">Ascoidea rubescens DSM 1968</name>
    <dbReference type="NCBI Taxonomy" id="1344418"/>
    <lineage>
        <taxon>Eukaryota</taxon>
        <taxon>Fungi</taxon>
        <taxon>Dikarya</taxon>
        <taxon>Ascomycota</taxon>
        <taxon>Saccharomycotina</taxon>
        <taxon>Saccharomycetes</taxon>
        <taxon>Ascoideaceae</taxon>
        <taxon>Ascoidea</taxon>
    </lineage>
</organism>
<dbReference type="GO" id="GO:0032366">
    <property type="term" value="P:intracellular sterol transport"/>
    <property type="evidence" value="ECO:0007669"/>
    <property type="project" value="TreeGrafter"/>
</dbReference>
<proteinExistence type="inferred from homology"/>
<feature type="domain" description="VASt" evidence="8">
    <location>
        <begin position="748"/>
        <end position="919"/>
    </location>
</feature>
<dbReference type="Gene3D" id="2.30.29.30">
    <property type="entry name" value="Pleckstrin-homology domain (PH domain)/Phosphotyrosine-binding domain (PTB)"/>
    <property type="match status" value="1"/>
</dbReference>
<evidence type="ECO:0000256" key="4">
    <source>
        <dbReference type="ARBA" id="ARBA00022989"/>
    </source>
</evidence>
<reference evidence="10" key="1">
    <citation type="submission" date="2016-05" db="EMBL/GenBank/DDBJ databases">
        <title>Comparative genomics of biotechnologically important yeasts.</title>
        <authorList>
            <consortium name="DOE Joint Genome Institute"/>
            <person name="Riley R."/>
            <person name="Haridas S."/>
            <person name="Wolfe K.H."/>
            <person name="Lopes M.R."/>
            <person name="Hittinger C.T."/>
            <person name="Goker M."/>
            <person name="Salamov A."/>
            <person name="Wisecaver J."/>
            <person name="Long T.M."/>
            <person name="Aerts A.L."/>
            <person name="Barry K."/>
            <person name="Choi C."/>
            <person name="Clum A."/>
            <person name="Coughlan A.Y."/>
            <person name="Deshpande S."/>
            <person name="Douglass A.P."/>
            <person name="Hanson S.J."/>
            <person name="Klenk H.-P."/>
            <person name="Labutti K."/>
            <person name="Lapidus A."/>
            <person name="Lindquist E."/>
            <person name="Lipzen A."/>
            <person name="Meier-Kolthoff J.P."/>
            <person name="Ohm R.A."/>
            <person name="Otillar R.P."/>
            <person name="Pangilinan J."/>
            <person name="Peng Y."/>
            <person name="Rokas A."/>
            <person name="Rosa C.A."/>
            <person name="Scheuner C."/>
            <person name="Sibirny A.A."/>
            <person name="Slot J.C."/>
            <person name="Stielow J.B."/>
            <person name="Sun H."/>
            <person name="Kurtzman C.P."/>
            <person name="Blackwell M."/>
            <person name="Grigoriev I.V."/>
            <person name="Jeffries T.W."/>
        </authorList>
    </citation>
    <scope>NUCLEOTIDE SEQUENCE [LARGE SCALE GENOMIC DNA]</scope>
    <source>
        <strain evidence="10">DSM 1968</strain>
    </source>
</reference>
<evidence type="ECO:0000259" key="8">
    <source>
        <dbReference type="PROSITE" id="PS51778"/>
    </source>
</evidence>
<comment type="similarity">
    <text evidence="2">Belongs to the YSP2 family.</text>
</comment>
<dbReference type="InterPro" id="IPR051482">
    <property type="entry name" value="Cholesterol_transport"/>
</dbReference>
<evidence type="ECO:0000256" key="3">
    <source>
        <dbReference type="ARBA" id="ARBA00022692"/>
    </source>
</evidence>
<dbReference type="GO" id="GO:0120015">
    <property type="term" value="F:sterol transfer activity"/>
    <property type="evidence" value="ECO:0007669"/>
    <property type="project" value="TreeGrafter"/>
</dbReference>
<protein>
    <recommendedName>
        <fullName evidence="8">VASt domain-containing protein</fullName>
    </recommendedName>
</protein>
<dbReference type="CDD" id="cd13220">
    <property type="entry name" value="PH-GRAM_GRAMDC"/>
    <property type="match status" value="1"/>
</dbReference>
<dbReference type="InParanoid" id="A0A1D2VR25"/>